<feature type="compositionally biased region" description="Polar residues" evidence="1">
    <location>
        <begin position="793"/>
        <end position="810"/>
    </location>
</feature>
<dbReference type="AlphaFoldDB" id="A0A7C8KH70"/>
<feature type="region of interest" description="Disordered" evidence="1">
    <location>
        <begin position="1"/>
        <end position="72"/>
    </location>
</feature>
<evidence type="ECO:0000313" key="3">
    <source>
        <dbReference type="Proteomes" id="UP000297595"/>
    </source>
</evidence>
<dbReference type="EMBL" id="SOZJ01000008">
    <property type="protein sequence ID" value="TGJ63196.1"/>
    <property type="molecule type" value="Genomic_DNA"/>
</dbReference>
<evidence type="ECO:0000313" key="2">
    <source>
        <dbReference type="EMBL" id="TGJ63196.1"/>
    </source>
</evidence>
<feature type="region of interest" description="Disordered" evidence="1">
    <location>
        <begin position="144"/>
        <end position="182"/>
    </location>
</feature>
<protein>
    <submittedName>
        <fullName evidence="2">Uncharacterized protein</fullName>
    </submittedName>
</protein>
<feature type="compositionally biased region" description="Basic and acidic residues" evidence="1">
    <location>
        <begin position="825"/>
        <end position="837"/>
    </location>
</feature>
<dbReference type="Proteomes" id="UP000297595">
    <property type="component" value="Unassembled WGS sequence"/>
</dbReference>
<organism evidence="2 3">
    <name type="scientific">Orbilia oligospora</name>
    <name type="common">Nematode-trapping fungus</name>
    <name type="synonym">Arthrobotrys oligospora</name>
    <dbReference type="NCBI Taxonomy" id="2813651"/>
    <lineage>
        <taxon>Eukaryota</taxon>
        <taxon>Fungi</taxon>
        <taxon>Dikarya</taxon>
        <taxon>Ascomycota</taxon>
        <taxon>Pezizomycotina</taxon>
        <taxon>Orbiliomycetes</taxon>
        <taxon>Orbiliales</taxon>
        <taxon>Orbiliaceae</taxon>
        <taxon>Orbilia</taxon>
    </lineage>
</organism>
<name>A0A7C8KH70_ORBOL</name>
<feature type="compositionally biased region" description="Basic residues" evidence="1">
    <location>
        <begin position="754"/>
        <end position="763"/>
    </location>
</feature>
<reference evidence="2 3" key="1">
    <citation type="submission" date="2019-03" db="EMBL/GenBank/DDBJ databases">
        <title>Nematode-trapping fungi genome.</title>
        <authorList>
            <person name="Vidal-Diez De Ulzurrun G."/>
        </authorList>
    </citation>
    <scope>NUCLEOTIDE SEQUENCE [LARGE SCALE GENOMIC DNA]</scope>
    <source>
        <strain evidence="2 3">TWF154</strain>
    </source>
</reference>
<comment type="caution">
    <text evidence="2">The sequence shown here is derived from an EMBL/GenBank/DDBJ whole genome shotgun (WGS) entry which is preliminary data.</text>
</comment>
<proteinExistence type="predicted"/>
<feature type="compositionally biased region" description="Low complexity" evidence="1">
    <location>
        <begin position="21"/>
        <end position="33"/>
    </location>
</feature>
<gene>
    <name evidence="2" type="ORF">EYR41_011133</name>
</gene>
<accession>A0A7C8KH70</accession>
<feature type="region of interest" description="Disordered" evidence="1">
    <location>
        <begin position="754"/>
        <end position="837"/>
    </location>
</feature>
<feature type="region of interest" description="Disordered" evidence="1">
    <location>
        <begin position="267"/>
        <end position="299"/>
    </location>
</feature>
<sequence length="837" mass="90399">MAARPTLALPQTSARFEMERAASANSPSSSSESLTERRPNVKLSEPPKPRFSNTTLKYAQMPLPTPPDSAGLMEGYKLQLTLMPPTPGQAPSGYSTQVAKARRKSQVLPYLLTVEDVEDQTECFSPSSTNYSGASEFGDNYSRSGRDSGYTAAADAPPVPPLSPTVTNISKNGSKRKSSRLSIQTSAADLMKEFNPETAVVPKPPATTSLIVLNDGRRMTMQSEGAMTNATIPMTPITPKTPISPSLPLAKAIRSSGLSLAERRALAKSGAKVPAPLASPVTNEDGERLPTSPPPLTSRSAVHVEAGRLATPRTATPRTANFNNIPKPEVSTPRSATFAVLPAPPSAALPTPRSAAMFSPTRTQVFGPYIPHQNVPVAQSPAKASFASPKSATFSPRSIAFSPIHEDVDREKLRTPTAVNMLVERAQESQQGFVSGLMSPVVLNQFQSLWNVANGQMIANQTFSMGMFREDSFTFTGAEHFTFGADASAAFYRLSAHPSHQQDALFSDLKIHRSNPATQFEVPVIHLQLEAPTLEASGVVALIYPQVAGMVEDRKYDIKKNPKFDVGDEAECCRLVYEPGKGFALFHPAKDEEGGWLNVVVNGRVGFDVIGADGSISICSSTHDEPLVTLDFGTAQLSVNTAACSTINSFYIVDVAAAAVMTVATVEGRRLRAIQEDLDQILAYELATSPNMNQLSPQAAFKPTFDYSFAAAVGRKSEEFPTRKRTGGGKKKSGVGKTLDDFIRALVRFLKSLSGKKQKKSRKPSVVNERNSPPPAHFASPRNDLEEFEFPFQRQSPRTASIHSRNNSYPTVEVNLPRPPSAAYVKDRASRDLSTHH</sequence>
<evidence type="ECO:0000256" key="1">
    <source>
        <dbReference type="SAM" id="MobiDB-lite"/>
    </source>
</evidence>
<dbReference type="OrthoDB" id="5383338at2759"/>